<accession>A0A2G2X6L2</accession>
<sequence>MSSKFAYVAIEESKNIDTMSIDELQSTLLIHEQRMTPPLTEDLALKVTTQFDSSSRNGFGRGRGRARG</sequence>
<proteinExistence type="predicted"/>
<dbReference type="EMBL" id="MLFT02000003">
    <property type="protein sequence ID" value="PHT53155.1"/>
    <property type="molecule type" value="Genomic_DNA"/>
</dbReference>
<evidence type="ECO:0000313" key="2">
    <source>
        <dbReference type="Proteomes" id="UP000224567"/>
    </source>
</evidence>
<comment type="caution">
    <text evidence="1">The sequence shown here is derived from an EMBL/GenBank/DDBJ whole genome shotgun (WGS) entry which is preliminary data.</text>
</comment>
<organism evidence="1 2">
    <name type="scientific">Capsicum baccatum</name>
    <name type="common">Peruvian pepper</name>
    <dbReference type="NCBI Taxonomy" id="33114"/>
    <lineage>
        <taxon>Eukaryota</taxon>
        <taxon>Viridiplantae</taxon>
        <taxon>Streptophyta</taxon>
        <taxon>Embryophyta</taxon>
        <taxon>Tracheophyta</taxon>
        <taxon>Spermatophyta</taxon>
        <taxon>Magnoliopsida</taxon>
        <taxon>eudicotyledons</taxon>
        <taxon>Gunneridae</taxon>
        <taxon>Pentapetalae</taxon>
        <taxon>asterids</taxon>
        <taxon>lamiids</taxon>
        <taxon>Solanales</taxon>
        <taxon>Solanaceae</taxon>
        <taxon>Solanoideae</taxon>
        <taxon>Capsiceae</taxon>
        <taxon>Capsicum</taxon>
    </lineage>
</organism>
<dbReference type="OrthoDB" id="2013098at2759"/>
<evidence type="ECO:0000313" key="1">
    <source>
        <dbReference type="EMBL" id="PHT53155.1"/>
    </source>
</evidence>
<reference evidence="2" key="2">
    <citation type="journal article" date="2017" name="J. Anim. Genet.">
        <title>Multiple reference genome sequences of hot pepper reveal the massive evolution of plant disease resistance genes by retroduplication.</title>
        <authorList>
            <person name="Kim S."/>
            <person name="Park J."/>
            <person name="Yeom S.-I."/>
            <person name="Kim Y.-M."/>
            <person name="Seo E."/>
            <person name="Kim K.-T."/>
            <person name="Kim M.-S."/>
            <person name="Lee J.M."/>
            <person name="Cheong K."/>
            <person name="Shin H.-S."/>
            <person name="Kim S.-B."/>
            <person name="Han K."/>
            <person name="Lee J."/>
            <person name="Park M."/>
            <person name="Lee H.-A."/>
            <person name="Lee H.-Y."/>
            <person name="Lee Y."/>
            <person name="Oh S."/>
            <person name="Lee J.H."/>
            <person name="Choi E."/>
            <person name="Choi E."/>
            <person name="Lee S.E."/>
            <person name="Jeon J."/>
            <person name="Kim H."/>
            <person name="Choi G."/>
            <person name="Song H."/>
            <person name="Lee J."/>
            <person name="Lee S.-C."/>
            <person name="Kwon J.-K."/>
            <person name="Lee H.-Y."/>
            <person name="Koo N."/>
            <person name="Hong Y."/>
            <person name="Kim R.W."/>
            <person name="Kang W.-H."/>
            <person name="Huh J.H."/>
            <person name="Kang B.-C."/>
            <person name="Yang T.-J."/>
            <person name="Lee Y.-H."/>
            <person name="Bennetzen J.L."/>
            <person name="Choi D."/>
        </authorList>
    </citation>
    <scope>NUCLEOTIDE SEQUENCE [LARGE SCALE GENOMIC DNA]</scope>
    <source>
        <strain evidence="2">cv. PBC81</strain>
    </source>
</reference>
<protein>
    <submittedName>
        <fullName evidence="1">Uncharacterized protein</fullName>
    </submittedName>
</protein>
<reference evidence="1 2" key="1">
    <citation type="journal article" date="2017" name="Genome Biol.">
        <title>New reference genome sequences of hot pepper reveal the massive evolution of plant disease-resistance genes by retroduplication.</title>
        <authorList>
            <person name="Kim S."/>
            <person name="Park J."/>
            <person name="Yeom S.I."/>
            <person name="Kim Y.M."/>
            <person name="Seo E."/>
            <person name="Kim K.T."/>
            <person name="Kim M.S."/>
            <person name="Lee J.M."/>
            <person name="Cheong K."/>
            <person name="Shin H.S."/>
            <person name="Kim S.B."/>
            <person name="Han K."/>
            <person name="Lee J."/>
            <person name="Park M."/>
            <person name="Lee H.A."/>
            <person name="Lee H.Y."/>
            <person name="Lee Y."/>
            <person name="Oh S."/>
            <person name="Lee J.H."/>
            <person name="Choi E."/>
            <person name="Choi E."/>
            <person name="Lee S.E."/>
            <person name="Jeon J."/>
            <person name="Kim H."/>
            <person name="Choi G."/>
            <person name="Song H."/>
            <person name="Lee J."/>
            <person name="Lee S.C."/>
            <person name="Kwon J.K."/>
            <person name="Lee H.Y."/>
            <person name="Koo N."/>
            <person name="Hong Y."/>
            <person name="Kim R.W."/>
            <person name="Kang W.H."/>
            <person name="Huh J.H."/>
            <person name="Kang B.C."/>
            <person name="Yang T.J."/>
            <person name="Lee Y.H."/>
            <person name="Bennetzen J.L."/>
            <person name="Choi D."/>
        </authorList>
    </citation>
    <scope>NUCLEOTIDE SEQUENCE [LARGE SCALE GENOMIC DNA]</scope>
    <source>
        <strain evidence="2">cv. PBC81</strain>
    </source>
</reference>
<dbReference type="Proteomes" id="UP000224567">
    <property type="component" value="Unassembled WGS sequence"/>
</dbReference>
<name>A0A2G2X6L2_CAPBA</name>
<dbReference type="AlphaFoldDB" id="A0A2G2X6L2"/>
<keyword evidence="2" id="KW-1185">Reference proteome</keyword>
<gene>
    <name evidence="1" type="ORF">CQW23_07617</name>
</gene>